<evidence type="ECO:0000256" key="1">
    <source>
        <dbReference type="SAM" id="Phobius"/>
    </source>
</evidence>
<keyword evidence="1" id="KW-0812">Transmembrane</keyword>
<proteinExistence type="predicted"/>
<dbReference type="Proteomes" id="UP000249008">
    <property type="component" value="Chromosome 1"/>
</dbReference>
<dbReference type="KEGG" id="ful:C4N20_14255"/>
<dbReference type="AlphaFoldDB" id="A0AAX2JBD9"/>
<feature type="transmembrane region" description="Helical" evidence="1">
    <location>
        <begin position="7"/>
        <end position="28"/>
    </location>
</feature>
<organism evidence="2 3">
    <name type="scientific">Fusobacterium ulcerans</name>
    <dbReference type="NCBI Taxonomy" id="861"/>
    <lineage>
        <taxon>Bacteria</taxon>
        <taxon>Fusobacteriati</taxon>
        <taxon>Fusobacteriota</taxon>
        <taxon>Fusobacteriia</taxon>
        <taxon>Fusobacteriales</taxon>
        <taxon>Fusobacteriaceae</taxon>
        <taxon>Fusobacterium</taxon>
    </lineage>
</organism>
<accession>A0AAX2JBD9</accession>
<keyword evidence="1" id="KW-1133">Transmembrane helix</keyword>
<keyword evidence="1" id="KW-0472">Membrane</keyword>
<evidence type="ECO:0000313" key="2">
    <source>
        <dbReference type="EMBL" id="SQJ02505.1"/>
    </source>
</evidence>
<reference evidence="2 3" key="1">
    <citation type="submission" date="2018-06" db="EMBL/GenBank/DDBJ databases">
        <authorList>
            <consortium name="Pathogen Informatics"/>
            <person name="Doyle S."/>
        </authorList>
    </citation>
    <scope>NUCLEOTIDE SEQUENCE [LARGE SCALE GENOMIC DNA]</scope>
    <source>
        <strain evidence="2 3">NCTC12112</strain>
    </source>
</reference>
<dbReference type="EMBL" id="LS483487">
    <property type="protein sequence ID" value="SQJ02505.1"/>
    <property type="molecule type" value="Genomic_DNA"/>
</dbReference>
<name>A0AAX2JBD9_9FUSO</name>
<dbReference type="RefSeq" id="WP_005977386.1">
    <property type="nucleotide sequence ID" value="NZ_CABKNW010000002.1"/>
</dbReference>
<feature type="transmembrane region" description="Helical" evidence="1">
    <location>
        <begin position="72"/>
        <end position="89"/>
    </location>
</feature>
<sequence>MKKKVFLLKYFLPAVLLFIAFVIWAYVTSGIFVPLGIQDFFLFLFFLFGVAVFWGILEIAQNVTGDLMNGSWSQRIIFIIAAIIMIYLYKSTGRI</sequence>
<evidence type="ECO:0000313" key="3">
    <source>
        <dbReference type="Proteomes" id="UP000249008"/>
    </source>
</evidence>
<feature type="transmembrane region" description="Helical" evidence="1">
    <location>
        <begin position="40"/>
        <end position="60"/>
    </location>
</feature>
<dbReference type="GeneID" id="78455985"/>
<protein>
    <submittedName>
        <fullName evidence="2">Uncharacterized protein</fullName>
    </submittedName>
</protein>
<gene>
    <name evidence="2" type="ORF">NCTC12112_01422</name>
</gene>